<dbReference type="RefSeq" id="WP_307453862.1">
    <property type="nucleotide sequence ID" value="NZ_JAUTAL010000001.1"/>
</dbReference>
<dbReference type="Pfam" id="PF11306">
    <property type="entry name" value="DUF3108"/>
    <property type="match status" value="1"/>
</dbReference>
<sequence length="431" mass="48957">MKKIIAIGLLSLSSILFAQKTIIPGSSDIKTSYLKPEKSVFNIFYVKKDKWDNKGKIIKDLSVDANNIISTYNYTDENNEWYRKRVTKASAKTFAPISLNSESTTKVFDINFGQNVTGKIHTKDRSNKDSSINIPIKDQFIEYFMFEELLRSLPLNVGYKATIPCFYYNVDDPGKPVTNYVIKEVKSYIYNSPKTGAHDTWLVSVLEESTGAIYYYIIDKKDHRLWQREMHVGDGVWEICFNDELDYQPIKNKFNKDEAMTKIQNGNSSIIGTAFARDRSSKLAVLNMNKAQYAPKGTVVSLLLNSPYIEEWKEVNKQIRKRKKLPEVPIDPNVAACIKTTKVYDDKGHFEFTNLQPGEYLVMTTFGYTHRYLYSYYAGENVTMHASGAVLGSTPVYGTASASTGATADIEQKVTIEKDGDKVEVKLKDTM</sequence>
<protein>
    <recommendedName>
        <fullName evidence="4">Carboxypeptidase regulatory-like domain-containing protein</fullName>
    </recommendedName>
</protein>
<proteinExistence type="predicted"/>
<feature type="chain" id="PRO_5047218363" description="Carboxypeptidase regulatory-like domain-containing protein" evidence="1">
    <location>
        <begin position="19"/>
        <end position="431"/>
    </location>
</feature>
<dbReference type="Proteomes" id="UP001225072">
    <property type="component" value="Unassembled WGS sequence"/>
</dbReference>
<evidence type="ECO:0000313" key="3">
    <source>
        <dbReference type="Proteomes" id="UP001225072"/>
    </source>
</evidence>
<dbReference type="SUPFAM" id="SSF117074">
    <property type="entry name" value="Hypothetical protein PA1324"/>
    <property type="match status" value="1"/>
</dbReference>
<name>A0ABU0TIL3_9FLAO</name>
<reference evidence="2 3" key="1">
    <citation type="submission" date="2023-07" db="EMBL/GenBank/DDBJ databases">
        <title>Functional and genomic diversity of the sorghum phyllosphere microbiome.</title>
        <authorList>
            <person name="Shade A."/>
        </authorList>
    </citation>
    <scope>NUCLEOTIDE SEQUENCE [LARGE SCALE GENOMIC DNA]</scope>
    <source>
        <strain evidence="2 3">SORGH_AS_1064</strain>
    </source>
</reference>
<dbReference type="InterPro" id="IPR021457">
    <property type="entry name" value="DUF3108"/>
</dbReference>
<organism evidence="2 3">
    <name type="scientific">Chryseobacterium camelliae</name>
    <dbReference type="NCBI Taxonomy" id="1265445"/>
    <lineage>
        <taxon>Bacteria</taxon>
        <taxon>Pseudomonadati</taxon>
        <taxon>Bacteroidota</taxon>
        <taxon>Flavobacteriia</taxon>
        <taxon>Flavobacteriales</taxon>
        <taxon>Weeksellaceae</taxon>
        <taxon>Chryseobacterium group</taxon>
        <taxon>Chryseobacterium</taxon>
    </lineage>
</organism>
<feature type="signal peptide" evidence="1">
    <location>
        <begin position="1"/>
        <end position="18"/>
    </location>
</feature>
<gene>
    <name evidence="2" type="ORF">QE404_002040</name>
</gene>
<evidence type="ECO:0000256" key="1">
    <source>
        <dbReference type="SAM" id="SignalP"/>
    </source>
</evidence>
<dbReference type="EMBL" id="JAUTAL010000001">
    <property type="protein sequence ID" value="MDQ1096893.1"/>
    <property type="molecule type" value="Genomic_DNA"/>
</dbReference>
<evidence type="ECO:0008006" key="4">
    <source>
        <dbReference type="Google" id="ProtNLM"/>
    </source>
</evidence>
<comment type="caution">
    <text evidence="2">The sequence shown here is derived from an EMBL/GenBank/DDBJ whole genome shotgun (WGS) entry which is preliminary data.</text>
</comment>
<accession>A0ABU0TIL3</accession>
<evidence type="ECO:0000313" key="2">
    <source>
        <dbReference type="EMBL" id="MDQ1096893.1"/>
    </source>
</evidence>
<keyword evidence="3" id="KW-1185">Reference proteome</keyword>
<keyword evidence="1" id="KW-0732">Signal</keyword>